<feature type="compositionally biased region" description="Polar residues" evidence="10">
    <location>
        <begin position="691"/>
        <end position="701"/>
    </location>
</feature>
<evidence type="ECO:0000256" key="4">
    <source>
        <dbReference type="ARBA" id="ARBA00022763"/>
    </source>
</evidence>
<feature type="compositionally biased region" description="Low complexity" evidence="10">
    <location>
        <begin position="268"/>
        <end position="278"/>
    </location>
</feature>
<accession>A0ABR3X0H8</accession>
<feature type="region of interest" description="Disordered" evidence="10">
    <location>
        <begin position="691"/>
        <end position="790"/>
    </location>
</feature>
<comment type="similarity">
    <text evidence="2 9">Belongs to the SLX4 family.</text>
</comment>
<feature type="region of interest" description="Disordered" evidence="10">
    <location>
        <begin position="385"/>
        <end position="433"/>
    </location>
</feature>
<comment type="subcellular location">
    <subcellularLocation>
        <location evidence="1 9">Nucleus</location>
    </subcellularLocation>
</comment>
<comment type="function">
    <text evidence="9">Regulatory subunit of the SLX1-SLX4 structure-specific endonuclease that resolves DNA secondary structures generated during DNA repair and recombination. Has endonuclease activity towards branched DNA substrates, introducing single-strand cuts in duplex DNA close to junctions with ss-DNA.</text>
</comment>
<comment type="caution">
    <text evidence="11">The sequence shown here is derived from an EMBL/GenBank/DDBJ whole genome shotgun (WGS) entry which is preliminary data.</text>
</comment>
<feature type="compositionally biased region" description="Basic and acidic residues" evidence="10">
    <location>
        <begin position="717"/>
        <end position="731"/>
    </location>
</feature>
<dbReference type="HAMAP" id="MF_03110">
    <property type="entry name" value="Endonuc_su_Slx4"/>
    <property type="match status" value="1"/>
</dbReference>
<feature type="compositionally biased region" description="Polar residues" evidence="10">
    <location>
        <begin position="540"/>
        <end position="550"/>
    </location>
</feature>
<feature type="compositionally biased region" description="Basic and acidic residues" evidence="10">
    <location>
        <begin position="137"/>
        <end position="146"/>
    </location>
</feature>
<feature type="region of interest" description="Disordered" evidence="10">
    <location>
        <begin position="247"/>
        <end position="289"/>
    </location>
</feature>
<feature type="region of interest" description="Disordered" evidence="10">
    <location>
        <begin position="130"/>
        <end position="226"/>
    </location>
</feature>
<keyword evidence="12" id="KW-1185">Reference proteome</keyword>
<dbReference type="Pfam" id="PF09494">
    <property type="entry name" value="Slx4"/>
    <property type="match status" value="1"/>
</dbReference>
<dbReference type="InterPro" id="IPR018574">
    <property type="entry name" value="Structure-sp_endonuc_su_Slx4"/>
</dbReference>
<keyword evidence="3 9" id="KW-0597">Phosphoprotein</keyword>
<organism evidence="11 12">
    <name type="scientific">Phialemonium thermophilum</name>
    <dbReference type="NCBI Taxonomy" id="223376"/>
    <lineage>
        <taxon>Eukaryota</taxon>
        <taxon>Fungi</taxon>
        <taxon>Dikarya</taxon>
        <taxon>Ascomycota</taxon>
        <taxon>Pezizomycotina</taxon>
        <taxon>Sordariomycetes</taxon>
        <taxon>Sordariomycetidae</taxon>
        <taxon>Cephalothecales</taxon>
        <taxon>Cephalothecaceae</taxon>
        <taxon>Phialemonium</taxon>
    </lineage>
</organism>
<dbReference type="EMBL" id="JAZHXJ010000193">
    <property type="protein sequence ID" value="KAL1869463.1"/>
    <property type="molecule type" value="Genomic_DNA"/>
</dbReference>
<feature type="region of interest" description="Disordered" evidence="10">
    <location>
        <begin position="538"/>
        <end position="653"/>
    </location>
</feature>
<comment type="subunit">
    <text evidence="9">Forms a heterodimer with SLX1.</text>
</comment>
<evidence type="ECO:0000256" key="3">
    <source>
        <dbReference type="ARBA" id="ARBA00022553"/>
    </source>
</evidence>
<feature type="region of interest" description="Disordered" evidence="10">
    <location>
        <begin position="332"/>
        <end position="354"/>
    </location>
</feature>
<evidence type="ECO:0000256" key="5">
    <source>
        <dbReference type="ARBA" id="ARBA00023172"/>
    </source>
</evidence>
<evidence type="ECO:0000313" key="11">
    <source>
        <dbReference type="EMBL" id="KAL1869463.1"/>
    </source>
</evidence>
<feature type="compositionally biased region" description="Polar residues" evidence="10">
    <location>
        <begin position="256"/>
        <end position="265"/>
    </location>
</feature>
<feature type="compositionally biased region" description="Polar residues" evidence="10">
    <location>
        <begin position="762"/>
        <end position="772"/>
    </location>
</feature>
<feature type="compositionally biased region" description="Low complexity" evidence="10">
    <location>
        <begin position="601"/>
        <end position="611"/>
    </location>
</feature>
<reference evidence="11 12" key="1">
    <citation type="journal article" date="2024" name="Commun. Biol.">
        <title>Comparative genomic analysis of thermophilic fungi reveals convergent evolutionary adaptations and gene losses.</title>
        <authorList>
            <person name="Steindorff A.S."/>
            <person name="Aguilar-Pontes M.V."/>
            <person name="Robinson A.J."/>
            <person name="Andreopoulos B."/>
            <person name="LaButti K."/>
            <person name="Kuo A."/>
            <person name="Mondo S."/>
            <person name="Riley R."/>
            <person name="Otillar R."/>
            <person name="Haridas S."/>
            <person name="Lipzen A."/>
            <person name="Grimwood J."/>
            <person name="Schmutz J."/>
            <person name="Clum A."/>
            <person name="Reid I.D."/>
            <person name="Moisan M.C."/>
            <person name="Butler G."/>
            <person name="Nguyen T.T.M."/>
            <person name="Dewar K."/>
            <person name="Conant G."/>
            <person name="Drula E."/>
            <person name="Henrissat B."/>
            <person name="Hansel C."/>
            <person name="Singer S."/>
            <person name="Hutchinson M.I."/>
            <person name="de Vries R.P."/>
            <person name="Natvig D.O."/>
            <person name="Powell A.J."/>
            <person name="Tsang A."/>
            <person name="Grigoriev I.V."/>
        </authorList>
    </citation>
    <scope>NUCLEOTIDE SEQUENCE [LARGE SCALE GENOMIC DNA]</scope>
    <source>
        <strain evidence="11 12">ATCC 24622</strain>
    </source>
</reference>
<evidence type="ECO:0000256" key="10">
    <source>
        <dbReference type="SAM" id="MobiDB-lite"/>
    </source>
</evidence>
<evidence type="ECO:0000256" key="9">
    <source>
        <dbReference type="HAMAP-Rule" id="MF_03110"/>
    </source>
</evidence>
<feature type="compositionally biased region" description="Pro residues" evidence="10">
    <location>
        <begin position="159"/>
        <end position="172"/>
    </location>
</feature>
<keyword evidence="5 9" id="KW-0233">DNA recombination</keyword>
<feature type="compositionally biased region" description="Basic and acidic residues" evidence="10">
    <location>
        <begin position="216"/>
        <end position="225"/>
    </location>
</feature>
<feature type="compositionally biased region" description="Basic and acidic residues" evidence="10">
    <location>
        <begin position="622"/>
        <end position="653"/>
    </location>
</feature>
<evidence type="ECO:0000256" key="2">
    <source>
        <dbReference type="ARBA" id="ARBA00006661"/>
    </source>
</evidence>
<proteinExistence type="inferred from homology"/>
<keyword evidence="7 9" id="KW-0539">Nucleus</keyword>
<keyword evidence="4 9" id="KW-0227">DNA damage</keyword>
<sequence>MRIRHRPALRPPVFLKMASGGVLLSSPVRAHTQPLVMLSSSPELPSVNDLIPKPAKRPPLRSGSRAAPIPDDAQTNFTSASSLWRSLANDDDDAVLAIDRSDQAREPLKPKEKNALLGTVIDLCLSDSSRTKTPVETLKKPSEKTTKRTTKAKKARVPEIPPVAPPSTPPTDKPWRKFKSPQGAESTSAADAGEPNPPEREAKGPSAGRKPRKKKSETVSRHFEAKVIPAELVEIEDSVPSAPILALKRRTDWTPPKNTTPSQPGINPPAAEEAPSSAHLDAGFAPGQQGANFRDLLETYACKKGELSWGDSDEVAVATDVLGKRKQIDLITTGASGSREASPEKTKAPKKKARTITELATAAYRVDQDADGVADAGQAPAASLLAYFGNEDQPQPQNADGVSKGKKKAPRKPAKPRASKKAEASRPILLSPESAMKEVSRQDFVFGTSSQLAREHDTDMLRDLQEAIRLSNQEQGREPRPDTGALVGSRGRFGSRLWTAGARDMDGDLLEVEVIDLVHSPTIPKDLTNPAVISSLVRDSATQKGTSDSETAPRIPSIEILDAESPPLRPLLPASFSSGHASHQEDVSDESSAGHRQPAGVRVSSVVSVSSFDEEPPASNQEHNRLIEETHAVRRVGDLPEKKEPRERPKYELYTDAQLAKELQSYGFKPVKKRSAMITLLDQCWASKMKTVSATDSSTTGVKPAEPSAAPRRGRPRKDTAARADADDHGPNRGRRRPKRPASPPSCELSKEGPPRRKHDSTSSVPLQTGTSVPAPPPLNEAPSTPKRHKTEIADSDLDDPFLFTSPASSSLASLPDEEAHLSCPSVRAAAVAGNGEDTADLSLAASPTQQQTALFRFISMAVTTAPRSTDPTAPSWHEKMLLYDPVVLEDLTSWLNAGQLDRVGYDGEVAPAEVKKWCESKSVCCVWRFNLNGKERKRF</sequence>
<gene>
    <name evidence="9" type="primary">SLX4</name>
    <name evidence="11" type="ORF">VTK73DRAFT_3078</name>
</gene>
<dbReference type="Proteomes" id="UP001586593">
    <property type="component" value="Unassembled WGS sequence"/>
</dbReference>
<name>A0ABR3X0H8_9PEZI</name>
<evidence type="ECO:0000256" key="8">
    <source>
        <dbReference type="ARBA" id="ARBA00029496"/>
    </source>
</evidence>
<keyword evidence="6 9" id="KW-0234">DNA repair</keyword>
<feature type="region of interest" description="Disordered" evidence="10">
    <location>
        <begin position="47"/>
        <end position="75"/>
    </location>
</feature>
<evidence type="ECO:0000256" key="7">
    <source>
        <dbReference type="ARBA" id="ARBA00023242"/>
    </source>
</evidence>
<dbReference type="InterPro" id="IPR027784">
    <property type="entry name" value="Slx4_ascomycetes"/>
</dbReference>
<evidence type="ECO:0000313" key="12">
    <source>
        <dbReference type="Proteomes" id="UP001586593"/>
    </source>
</evidence>
<feature type="compositionally biased region" description="Basic residues" evidence="10">
    <location>
        <begin position="404"/>
        <end position="419"/>
    </location>
</feature>
<dbReference type="CDD" id="cd22999">
    <property type="entry name" value="SAP_SLX4"/>
    <property type="match status" value="1"/>
</dbReference>
<evidence type="ECO:0000256" key="6">
    <source>
        <dbReference type="ARBA" id="ARBA00023204"/>
    </source>
</evidence>
<evidence type="ECO:0000256" key="1">
    <source>
        <dbReference type="ARBA" id="ARBA00004123"/>
    </source>
</evidence>
<protein>
    <recommendedName>
        <fullName evidence="8 9">Structure-specific endonuclease subunit SLX4</fullName>
    </recommendedName>
</protein>
<comment type="PTM">
    <text evidence="9">Phosphorylated in response to DNA damage.</text>
</comment>